<keyword evidence="1" id="KW-1133">Transmembrane helix</keyword>
<evidence type="ECO:0000313" key="3">
    <source>
        <dbReference type="Proteomes" id="UP000198728"/>
    </source>
</evidence>
<keyword evidence="1" id="KW-0472">Membrane</keyword>
<reference evidence="2 3" key="1">
    <citation type="submission" date="2016-10" db="EMBL/GenBank/DDBJ databases">
        <authorList>
            <person name="de Groot N.N."/>
        </authorList>
    </citation>
    <scope>NUCLEOTIDE SEQUENCE [LARGE SCALE GENOMIC DNA]</scope>
    <source>
        <strain evidence="2 3">DSM 19548</strain>
    </source>
</reference>
<dbReference type="Proteomes" id="UP000198728">
    <property type="component" value="Unassembled WGS sequence"/>
</dbReference>
<dbReference type="RefSeq" id="WP_281244940.1">
    <property type="nucleotide sequence ID" value="NZ_FOLG01000006.1"/>
</dbReference>
<feature type="transmembrane region" description="Helical" evidence="1">
    <location>
        <begin position="22"/>
        <end position="42"/>
    </location>
</feature>
<dbReference type="AlphaFoldDB" id="A0A1I1K5K7"/>
<proteinExistence type="predicted"/>
<dbReference type="STRING" id="441112.SAMN04488094_10676"/>
<keyword evidence="1" id="KW-0812">Transmembrane</keyword>
<gene>
    <name evidence="2" type="ORF">SAMN04488094_10676</name>
</gene>
<dbReference type="EMBL" id="FOLG01000006">
    <property type="protein sequence ID" value="SFC56257.1"/>
    <property type="molecule type" value="Genomic_DNA"/>
</dbReference>
<protein>
    <submittedName>
        <fullName evidence="2">Uncharacterized protein</fullName>
    </submittedName>
</protein>
<sequence>MHTVSDGYQSLSLLFRLNWDRLLYTAAILGALTGAAALASALS</sequence>
<name>A0A1I1K5K7_9RHOB</name>
<organism evidence="2 3">
    <name type="scientific">Tropicimonas isoalkanivorans</name>
    <dbReference type="NCBI Taxonomy" id="441112"/>
    <lineage>
        <taxon>Bacteria</taxon>
        <taxon>Pseudomonadati</taxon>
        <taxon>Pseudomonadota</taxon>
        <taxon>Alphaproteobacteria</taxon>
        <taxon>Rhodobacterales</taxon>
        <taxon>Roseobacteraceae</taxon>
        <taxon>Tropicimonas</taxon>
    </lineage>
</organism>
<keyword evidence="3" id="KW-1185">Reference proteome</keyword>
<accession>A0A1I1K5K7</accession>
<evidence type="ECO:0000256" key="1">
    <source>
        <dbReference type="SAM" id="Phobius"/>
    </source>
</evidence>
<evidence type="ECO:0000313" key="2">
    <source>
        <dbReference type="EMBL" id="SFC56257.1"/>
    </source>
</evidence>